<dbReference type="STRING" id="1095629.A0A0C9XHC9"/>
<evidence type="ECO:0000256" key="3">
    <source>
        <dbReference type="ARBA" id="ARBA00008838"/>
    </source>
</evidence>
<accession>A0A0C9XHC9</accession>
<keyword evidence="8" id="KW-1185">Reference proteome</keyword>
<reference evidence="7 8" key="1">
    <citation type="submission" date="2014-04" db="EMBL/GenBank/DDBJ databases">
        <authorList>
            <consortium name="DOE Joint Genome Institute"/>
            <person name="Kuo A."/>
            <person name="Kohler A."/>
            <person name="Nagy L.G."/>
            <person name="Floudas D."/>
            <person name="Copeland A."/>
            <person name="Barry K.W."/>
            <person name="Cichocki N."/>
            <person name="Veneault-Fourrey C."/>
            <person name="LaButti K."/>
            <person name="Lindquist E.A."/>
            <person name="Lipzen A."/>
            <person name="Lundell T."/>
            <person name="Morin E."/>
            <person name="Murat C."/>
            <person name="Sun H."/>
            <person name="Tunlid A."/>
            <person name="Henrissat B."/>
            <person name="Grigoriev I.V."/>
            <person name="Hibbett D.S."/>
            <person name="Martin F."/>
            <person name="Nordberg H.P."/>
            <person name="Cantor M.N."/>
            <person name="Hua S.X."/>
        </authorList>
    </citation>
    <scope>NUCLEOTIDE SEQUENCE [LARGE SCALE GENOMIC DNA]</scope>
    <source>
        <strain evidence="7 8">LaAM-08-1</strain>
    </source>
</reference>
<protein>
    <recommendedName>
        <fullName evidence="4">Ribosome biogenesis protein NOP53</fullName>
    </recommendedName>
</protein>
<comment type="subcellular location">
    <subcellularLocation>
        <location evidence="1">Nucleus</location>
        <location evidence="1">Nucleolus</location>
    </subcellularLocation>
    <subcellularLocation>
        <location evidence="2">Nucleus</location>
        <location evidence="2">Nucleoplasm</location>
    </subcellularLocation>
</comment>
<dbReference type="EMBL" id="KN838615">
    <property type="protein sequence ID" value="KIK00964.1"/>
    <property type="molecule type" value="Genomic_DNA"/>
</dbReference>
<organism evidence="7 8">
    <name type="scientific">Laccaria amethystina LaAM-08-1</name>
    <dbReference type="NCBI Taxonomy" id="1095629"/>
    <lineage>
        <taxon>Eukaryota</taxon>
        <taxon>Fungi</taxon>
        <taxon>Dikarya</taxon>
        <taxon>Basidiomycota</taxon>
        <taxon>Agaricomycotina</taxon>
        <taxon>Agaricomycetes</taxon>
        <taxon>Agaricomycetidae</taxon>
        <taxon>Agaricales</taxon>
        <taxon>Agaricineae</taxon>
        <taxon>Hydnangiaceae</taxon>
        <taxon>Laccaria</taxon>
    </lineage>
</organism>
<dbReference type="GO" id="GO:0005730">
    <property type="term" value="C:nucleolus"/>
    <property type="evidence" value="ECO:0007669"/>
    <property type="project" value="UniProtKB-SubCell"/>
</dbReference>
<sequence>MVGLTEAVKSSGTYDTSALEVVLGVLPDGMETVQKVIKSPTVKYTRDIIQVPAIVESNQGTSYNPPAEAHQERILKATTGAAEKRLREAESCRDKGENRGGACG</sequence>
<evidence type="ECO:0000256" key="6">
    <source>
        <dbReference type="ARBA" id="ARBA00023242"/>
    </source>
</evidence>
<gene>
    <name evidence="7" type="ORF">K443DRAFT_592145</name>
</gene>
<evidence type="ECO:0000256" key="1">
    <source>
        <dbReference type="ARBA" id="ARBA00004604"/>
    </source>
</evidence>
<evidence type="ECO:0000313" key="7">
    <source>
        <dbReference type="EMBL" id="KIK00964.1"/>
    </source>
</evidence>
<name>A0A0C9XHC9_9AGAR</name>
<dbReference type="Pfam" id="PF07767">
    <property type="entry name" value="Nop53"/>
    <property type="match status" value="1"/>
</dbReference>
<dbReference type="GO" id="GO:0005654">
    <property type="term" value="C:nucleoplasm"/>
    <property type="evidence" value="ECO:0007669"/>
    <property type="project" value="UniProtKB-SubCell"/>
</dbReference>
<dbReference type="Proteomes" id="UP000054477">
    <property type="component" value="Unassembled WGS sequence"/>
</dbReference>
<comment type="similarity">
    <text evidence="3">Belongs to the NOP53 family.</text>
</comment>
<proteinExistence type="inferred from homology"/>
<evidence type="ECO:0000256" key="2">
    <source>
        <dbReference type="ARBA" id="ARBA00004642"/>
    </source>
</evidence>
<dbReference type="HOGENOM" id="CLU_2250592_0_0_1"/>
<reference evidence="8" key="2">
    <citation type="submission" date="2015-01" db="EMBL/GenBank/DDBJ databases">
        <title>Evolutionary Origins and Diversification of the Mycorrhizal Mutualists.</title>
        <authorList>
            <consortium name="DOE Joint Genome Institute"/>
            <consortium name="Mycorrhizal Genomics Consortium"/>
            <person name="Kohler A."/>
            <person name="Kuo A."/>
            <person name="Nagy L.G."/>
            <person name="Floudas D."/>
            <person name="Copeland A."/>
            <person name="Barry K.W."/>
            <person name="Cichocki N."/>
            <person name="Veneault-Fourrey C."/>
            <person name="LaButti K."/>
            <person name="Lindquist E.A."/>
            <person name="Lipzen A."/>
            <person name="Lundell T."/>
            <person name="Morin E."/>
            <person name="Murat C."/>
            <person name="Riley R."/>
            <person name="Ohm R."/>
            <person name="Sun H."/>
            <person name="Tunlid A."/>
            <person name="Henrissat B."/>
            <person name="Grigoriev I.V."/>
            <person name="Hibbett D.S."/>
            <person name="Martin F."/>
        </authorList>
    </citation>
    <scope>NUCLEOTIDE SEQUENCE [LARGE SCALE GENOMIC DNA]</scope>
    <source>
        <strain evidence="8">LaAM-08-1</strain>
    </source>
</reference>
<dbReference type="OrthoDB" id="5072at2759"/>
<dbReference type="AlphaFoldDB" id="A0A0C9XHC9"/>
<keyword evidence="6" id="KW-0539">Nucleus</keyword>
<evidence type="ECO:0000256" key="4">
    <source>
        <dbReference type="ARBA" id="ARBA00018339"/>
    </source>
</evidence>
<dbReference type="InterPro" id="IPR011687">
    <property type="entry name" value="Nop53/GLTSCR2"/>
</dbReference>
<keyword evidence="5" id="KW-0690">Ribosome biogenesis</keyword>
<dbReference type="GO" id="GO:0042254">
    <property type="term" value="P:ribosome biogenesis"/>
    <property type="evidence" value="ECO:0007669"/>
    <property type="project" value="UniProtKB-KW"/>
</dbReference>
<evidence type="ECO:0000256" key="5">
    <source>
        <dbReference type="ARBA" id="ARBA00022517"/>
    </source>
</evidence>
<evidence type="ECO:0000313" key="8">
    <source>
        <dbReference type="Proteomes" id="UP000054477"/>
    </source>
</evidence>